<dbReference type="RefSeq" id="WP_369409342.1">
    <property type="nucleotide sequence ID" value="NZ_WQLB01000016.1"/>
</dbReference>
<sequence length="324" mass="34782">MNHTFPPEDVVFHLNEGLPQLVSVTEKERLLREGTSYARLLTPEAAPVWGAAFDQLLPLLAPRTAGLVARVTAQIAAHHSRPLLVSLARGGTPAGALLRRAAARQGLDWPHHSLSIMRDEGLDLVAYREILAAHPDREVIFVDGWTGKGSIRGALDRSVPGARLAVLSDPAGVSTYAGTFQDVLLPHALLNATVCGLLSRTFLEGDGRHAVRIEAGLQPHDRTRAYLDVVSQAVPVAIVPGLRPVNPFAATQGVAAQYGVTEPHRIKPSVGEASRVLLRRAPAGLLLRQTGHPDTQHLETHAHACAVPVHVHADLPYQACALIR</sequence>
<dbReference type="AlphaFoldDB" id="A0A7C9HS71"/>
<evidence type="ECO:0008006" key="5">
    <source>
        <dbReference type="Google" id="ProtNLM"/>
    </source>
</evidence>
<feature type="domain" description="PELOTA RNA-binding" evidence="2">
    <location>
        <begin position="249"/>
        <end position="324"/>
    </location>
</feature>
<proteinExistence type="predicted"/>
<protein>
    <recommendedName>
        <fullName evidence="5">PELOTA RNA-binding domain-containing protein</fullName>
    </recommendedName>
</protein>
<evidence type="ECO:0000313" key="4">
    <source>
        <dbReference type="Proteomes" id="UP000483286"/>
    </source>
</evidence>
<name>A0A7C9HS71_9DEIO</name>
<comment type="caution">
    <text evidence="3">The sequence shown here is derived from an EMBL/GenBank/DDBJ whole genome shotgun (WGS) entry which is preliminary data.</text>
</comment>
<dbReference type="Pfam" id="PF15608">
    <property type="entry name" value="PELOTA_1"/>
    <property type="match status" value="1"/>
</dbReference>
<feature type="domain" description="Cysteine protease StiP N-terminal" evidence="1">
    <location>
        <begin position="4"/>
        <end position="230"/>
    </location>
</feature>
<dbReference type="Proteomes" id="UP000483286">
    <property type="component" value="Unassembled WGS sequence"/>
</dbReference>
<evidence type="ECO:0000259" key="2">
    <source>
        <dbReference type="Pfam" id="PF15608"/>
    </source>
</evidence>
<dbReference type="EMBL" id="WQLB01000016">
    <property type="protein sequence ID" value="MVN87574.1"/>
    <property type="molecule type" value="Genomic_DNA"/>
</dbReference>
<reference evidence="3 4" key="1">
    <citation type="submission" date="2019-12" db="EMBL/GenBank/DDBJ databases">
        <title>Deinococcus sp. HMF7620 Genome sequencing and assembly.</title>
        <authorList>
            <person name="Kang H."/>
            <person name="Kim H."/>
            <person name="Joh K."/>
        </authorList>
    </citation>
    <scope>NUCLEOTIDE SEQUENCE [LARGE SCALE GENOMIC DNA]</scope>
    <source>
        <strain evidence="3 4">HMF7620</strain>
    </source>
</reference>
<keyword evidence="4" id="KW-1185">Reference proteome</keyword>
<gene>
    <name evidence="3" type="ORF">GO986_12435</name>
</gene>
<dbReference type="InterPro" id="IPR028157">
    <property type="entry name" value="PELOTA_dom"/>
</dbReference>
<dbReference type="InterPro" id="IPR011215">
    <property type="entry name" value="StiP_N"/>
</dbReference>
<evidence type="ECO:0000259" key="1">
    <source>
        <dbReference type="Pfam" id="PF11202"/>
    </source>
</evidence>
<organism evidence="3 4">
    <name type="scientific">Deinococcus arboris</name>
    <dbReference type="NCBI Taxonomy" id="2682977"/>
    <lineage>
        <taxon>Bacteria</taxon>
        <taxon>Thermotogati</taxon>
        <taxon>Deinococcota</taxon>
        <taxon>Deinococci</taxon>
        <taxon>Deinococcales</taxon>
        <taxon>Deinococcaceae</taxon>
        <taxon>Deinococcus</taxon>
    </lineage>
</organism>
<accession>A0A7C9HS71</accession>
<dbReference type="Pfam" id="PF11202">
    <property type="entry name" value="StiP"/>
    <property type="match status" value="1"/>
</dbReference>
<evidence type="ECO:0000313" key="3">
    <source>
        <dbReference type="EMBL" id="MVN87574.1"/>
    </source>
</evidence>